<gene>
    <name evidence="7" type="ORF">PFISCL1PPCAC_17358</name>
</gene>
<evidence type="ECO:0000256" key="3">
    <source>
        <dbReference type="ARBA" id="ARBA00022737"/>
    </source>
</evidence>
<keyword evidence="3" id="KW-0677">Repeat</keyword>
<evidence type="ECO:0000313" key="7">
    <source>
        <dbReference type="EMBL" id="GMT26061.1"/>
    </source>
</evidence>
<dbReference type="InterPro" id="IPR036322">
    <property type="entry name" value="WD40_repeat_dom_sf"/>
</dbReference>
<dbReference type="InterPro" id="IPR015943">
    <property type="entry name" value="WD40/YVTN_repeat-like_dom_sf"/>
</dbReference>
<dbReference type="InterPro" id="IPR051243">
    <property type="entry name" value="PcG_WD-repeat"/>
</dbReference>
<comment type="similarity">
    <text evidence="1">Belongs to the WD repeat ESC family.</text>
</comment>
<dbReference type="SUPFAM" id="SSF50978">
    <property type="entry name" value="WD40 repeat-like"/>
    <property type="match status" value="1"/>
</dbReference>
<comment type="caution">
    <text evidence="7">The sequence shown here is derived from an EMBL/GenBank/DDBJ whole genome shotgun (WGS) entry which is preliminary data.</text>
</comment>
<keyword evidence="4" id="KW-0805">Transcription regulation</keyword>
<evidence type="ECO:0000313" key="8">
    <source>
        <dbReference type="Proteomes" id="UP001432322"/>
    </source>
</evidence>
<accession>A0AAV5W5J9</accession>
<evidence type="ECO:0000256" key="1">
    <source>
        <dbReference type="ARBA" id="ARBA00008075"/>
    </source>
</evidence>
<dbReference type="PROSITE" id="PS50082">
    <property type="entry name" value="WD_REPEATS_2"/>
    <property type="match status" value="2"/>
</dbReference>
<dbReference type="AlphaFoldDB" id="A0AAV5W5J9"/>
<evidence type="ECO:0000256" key="4">
    <source>
        <dbReference type="ARBA" id="ARBA00023015"/>
    </source>
</evidence>
<evidence type="ECO:0008006" key="9">
    <source>
        <dbReference type="Google" id="ProtNLM"/>
    </source>
</evidence>
<proteinExistence type="inferred from homology"/>
<evidence type="ECO:0000256" key="6">
    <source>
        <dbReference type="PROSITE-ProRule" id="PRU00221"/>
    </source>
</evidence>
<protein>
    <recommendedName>
        <fullName evidence="9">WD40 domain-containing protein</fullName>
    </recommendedName>
</protein>
<feature type="repeat" description="WD" evidence="6">
    <location>
        <begin position="137"/>
        <end position="170"/>
    </location>
</feature>
<evidence type="ECO:0000256" key="5">
    <source>
        <dbReference type="ARBA" id="ARBA00023163"/>
    </source>
</evidence>
<keyword evidence="5" id="KW-0804">Transcription</keyword>
<organism evidence="7 8">
    <name type="scientific">Pristionchus fissidentatus</name>
    <dbReference type="NCBI Taxonomy" id="1538716"/>
    <lineage>
        <taxon>Eukaryota</taxon>
        <taxon>Metazoa</taxon>
        <taxon>Ecdysozoa</taxon>
        <taxon>Nematoda</taxon>
        <taxon>Chromadorea</taxon>
        <taxon>Rhabditida</taxon>
        <taxon>Rhabditina</taxon>
        <taxon>Diplogasteromorpha</taxon>
        <taxon>Diplogasteroidea</taxon>
        <taxon>Neodiplogasteridae</taxon>
        <taxon>Pristionchus</taxon>
    </lineage>
</organism>
<feature type="repeat" description="WD" evidence="6">
    <location>
        <begin position="183"/>
        <end position="224"/>
    </location>
</feature>
<dbReference type="Proteomes" id="UP001432322">
    <property type="component" value="Unassembled WGS sequence"/>
</dbReference>
<dbReference type="EMBL" id="BTSY01000004">
    <property type="protein sequence ID" value="GMT26061.1"/>
    <property type="molecule type" value="Genomic_DNA"/>
</dbReference>
<dbReference type="Gene3D" id="2.130.10.10">
    <property type="entry name" value="YVTN repeat-like/Quinoprotein amine dehydrogenase"/>
    <property type="match status" value="1"/>
</dbReference>
<dbReference type="PROSITE" id="PS50294">
    <property type="entry name" value="WD_REPEATS_REGION"/>
    <property type="match status" value="1"/>
</dbReference>
<dbReference type="InterPro" id="IPR001680">
    <property type="entry name" value="WD40_rpt"/>
</dbReference>
<reference evidence="7" key="1">
    <citation type="submission" date="2023-10" db="EMBL/GenBank/DDBJ databases">
        <title>Genome assembly of Pristionchus species.</title>
        <authorList>
            <person name="Yoshida K."/>
            <person name="Sommer R.J."/>
        </authorList>
    </citation>
    <scope>NUCLEOTIDE SEQUENCE</scope>
    <source>
        <strain evidence="7">RS5133</strain>
    </source>
</reference>
<dbReference type="PANTHER" id="PTHR10253">
    <property type="entry name" value="POLYCOMB PROTEIN"/>
    <property type="match status" value="1"/>
</dbReference>
<sequence>LRSSLCQSLNFAMTPFRYVNGCIESHCRPLYACSFNPYTCPQFPLHIAVAGINHVSIYEITNGTDFYPKLTICDPALTPHDDCTGEADRSSATKANRFYAVNWLYDTRDDKLMVVFGGDNGLIRIVNASTAEEVQIHSGHGNVVNEIRVHPVKFTIYASASKDMTIRIWSSRCQTALVVVAGFDGHRDQILSCDWSVCGNYIASGSMDHTVRLWKVTEKMHERDAEKRDRSFEEFDEPFKAAVESSFACAQVASTGDMHTNYVDCVRFFGQFLFTKSSENDLVISKFGDFEDGVAGCRITADTANETSISQLSHLRIPNGDTWFLKFDIDPRKEWLLVGDRTGKIHAWHLTPARLPSADPDCTIEMPGMLPSAIRQIAFDPHGKLVACVSDHATIVILKRTDWTPENDRTQGSPSPSSV</sequence>
<evidence type="ECO:0000256" key="2">
    <source>
        <dbReference type="ARBA" id="ARBA00022574"/>
    </source>
</evidence>
<keyword evidence="2 6" id="KW-0853">WD repeat</keyword>
<dbReference type="SMART" id="SM00320">
    <property type="entry name" value="WD40"/>
    <property type="match status" value="4"/>
</dbReference>
<dbReference type="Pfam" id="PF00400">
    <property type="entry name" value="WD40"/>
    <property type="match status" value="2"/>
</dbReference>
<keyword evidence="8" id="KW-1185">Reference proteome</keyword>
<feature type="non-terminal residue" evidence="7">
    <location>
        <position position="1"/>
    </location>
</feature>
<name>A0AAV5W5J9_9BILA</name>